<keyword evidence="1" id="KW-1133">Transmembrane helix</keyword>
<keyword evidence="4" id="KW-1185">Reference proteome</keyword>
<feature type="chain" id="PRO_5040333613" evidence="2">
    <location>
        <begin position="21"/>
        <end position="173"/>
    </location>
</feature>
<feature type="signal peptide" evidence="2">
    <location>
        <begin position="1"/>
        <end position="20"/>
    </location>
</feature>
<reference evidence="3" key="1">
    <citation type="submission" date="2020-11" db="EMBL/GenBank/DDBJ databases">
        <authorList>
            <consortium name="DOE Joint Genome Institute"/>
            <person name="Ahrendt S."/>
            <person name="Riley R."/>
            <person name="Andreopoulos W."/>
            <person name="Labutti K."/>
            <person name="Pangilinan J."/>
            <person name="Ruiz-Duenas F.J."/>
            <person name="Barrasa J.M."/>
            <person name="Sanchez-Garcia M."/>
            <person name="Camarero S."/>
            <person name="Miyauchi S."/>
            <person name="Serrano A."/>
            <person name="Linde D."/>
            <person name="Babiker R."/>
            <person name="Drula E."/>
            <person name="Ayuso-Fernandez I."/>
            <person name="Pacheco R."/>
            <person name="Padilla G."/>
            <person name="Ferreira P."/>
            <person name="Barriuso J."/>
            <person name="Kellner H."/>
            <person name="Castanera R."/>
            <person name="Alfaro M."/>
            <person name="Ramirez L."/>
            <person name="Pisabarro A.G."/>
            <person name="Kuo A."/>
            <person name="Tritt A."/>
            <person name="Lipzen A."/>
            <person name="He G."/>
            <person name="Yan M."/>
            <person name="Ng V."/>
            <person name="Cullen D."/>
            <person name="Martin F."/>
            <person name="Rosso M.-N."/>
            <person name="Henrissat B."/>
            <person name="Hibbett D."/>
            <person name="Martinez A.T."/>
            <person name="Grigoriev I.V."/>
        </authorList>
    </citation>
    <scope>NUCLEOTIDE SEQUENCE</scope>
    <source>
        <strain evidence="3">CIRM-BRFM 674</strain>
    </source>
</reference>
<evidence type="ECO:0000256" key="2">
    <source>
        <dbReference type="SAM" id="SignalP"/>
    </source>
</evidence>
<dbReference type="OrthoDB" id="2953532at2759"/>
<dbReference type="EMBL" id="MU155601">
    <property type="protein sequence ID" value="KAF9471931.1"/>
    <property type="molecule type" value="Genomic_DNA"/>
</dbReference>
<protein>
    <submittedName>
        <fullName evidence="3">Uncharacterized protein</fullName>
    </submittedName>
</protein>
<proteinExistence type="predicted"/>
<evidence type="ECO:0000256" key="1">
    <source>
        <dbReference type="SAM" id="Phobius"/>
    </source>
</evidence>
<organism evidence="3 4">
    <name type="scientific">Pholiota conissans</name>
    <dbReference type="NCBI Taxonomy" id="109636"/>
    <lineage>
        <taxon>Eukaryota</taxon>
        <taxon>Fungi</taxon>
        <taxon>Dikarya</taxon>
        <taxon>Basidiomycota</taxon>
        <taxon>Agaricomycotina</taxon>
        <taxon>Agaricomycetes</taxon>
        <taxon>Agaricomycetidae</taxon>
        <taxon>Agaricales</taxon>
        <taxon>Agaricineae</taxon>
        <taxon>Strophariaceae</taxon>
        <taxon>Pholiota</taxon>
    </lineage>
</organism>
<accession>A0A9P5YQ58</accession>
<gene>
    <name evidence="3" type="ORF">BDN70DRAFT_887574</name>
</gene>
<evidence type="ECO:0000313" key="4">
    <source>
        <dbReference type="Proteomes" id="UP000807469"/>
    </source>
</evidence>
<sequence length="173" mass="17963">MFSPVVLLAFFGVLASQVLAQSFPTFNITVGTMNMTAPQILQIPDSPVKTACSTNLTETLDLFGTCGDDPKCLCSSQTVSSLVNTETCMFHNLISTNSKAPSPLAGSNVVLGAYSTACGQSNFTLTANETALVLPGNWDGLYVAVLPLGATVVVVGVGAIMGFSALYILSNLE</sequence>
<keyword evidence="1" id="KW-0812">Transmembrane</keyword>
<keyword evidence="1" id="KW-0472">Membrane</keyword>
<comment type="caution">
    <text evidence="3">The sequence shown here is derived from an EMBL/GenBank/DDBJ whole genome shotgun (WGS) entry which is preliminary data.</text>
</comment>
<name>A0A9P5YQ58_9AGAR</name>
<dbReference type="AlphaFoldDB" id="A0A9P5YQ58"/>
<dbReference type="Proteomes" id="UP000807469">
    <property type="component" value="Unassembled WGS sequence"/>
</dbReference>
<feature type="transmembrane region" description="Helical" evidence="1">
    <location>
        <begin position="141"/>
        <end position="169"/>
    </location>
</feature>
<evidence type="ECO:0000313" key="3">
    <source>
        <dbReference type="EMBL" id="KAF9471931.1"/>
    </source>
</evidence>
<keyword evidence="2" id="KW-0732">Signal</keyword>